<sequence>MTYLCWLARKWPKILFIDLLCWLARKIQQFLVIVPLSFECQIKLNETSCLVQGITQVPQIKWLS</sequence>
<evidence type="ECO:0000256" key="1">
    <source>
        <dbReference type="SAM" id="SignalP"/>
    </source>
</evidence>
<dbReference type="EMBL" id="GEDG01019385">
    <property type="protein sequence ID" value="JAP19986.1"/>
    <property type="molecule type" value="Transcribed_RNA"/>
</dbReference>
<proteinExistence type="predicted"/>
<feature type="signal peptide" evidence="1">
    <location>
        <begin position="1"/>
        <end position="29"/>
    </location>
</feature>
<protein>
    <submittedName>
        <fullName evidence="2">Putative ovule protein</fullName>
    </submittedName>
</protein>
<accession>A0A0V0HHR2</accession>
<evidence type="ECO:0000313" key="2">
    <source>
        <dbReference type="EMBL" id="JAP19986.1"/>
    </source>
</evidence>
<feature type="chain" id="PRO_5006865961" evidence="1">
    <location>
        <begin position="30"/>
        <end position="64"/>
    </location>
</feature>
<dbReference type="AlphaFoldDB" id="A0A0V0HHR2"/>
<organism evidence="2">
    <name type="scientific">Solanum chacoense</name>
    <name type="common">Chaco potato</name>
    <dbReference type="NCBI Taxonomy" id="4108"/>
    <lineage>
        <taxon>Eukaryota</taxon>
        <taxon>Viridiplantae</taxon>
        <taxon>Streptophyta</taxon>
        <taxon>Embryophyta</taxon>
        <taxon>Tracheophyta</taxon>
        <taxon>Spermatophyta</taxon>
        <taxon>Magnoliopsida</taxon>
        <taxon>eudicotyledons</taxon>
        <taxon>Gunneridae</taxon>
        <taxon>Pentapetalae</taxon>
        <taxon>asterids</taxon>
        <taxon>lamiids</taxon>
        <taxon>Solanales</taxon>
        <taxon>Solanaceae</taxon>
        <taxon>Solanoideae</taxon>
        <taxon>Solaneae</taxon>
        <taxon>Solanum</taxon>
    </lineage>
</organism>
<reference evidence="2" key="1">
    <citation type="submission" date="2015-12" db="EMBL/GenBank/DDBJ databases">
        <title>Gene expression during late stages of embryo sac development: a critical building block for successful pollen-pistil interactions.</title>
        <authorList>
            <person name="Liu Y."/>
            <person name="Joly V."/>
            <person name="Sabar M."/>
            <person name="Matton D.P."/>
        </authorList>
    </citation>
    <scope>NUCLEOTIDE SEQUENCE</scope>
</reference>
<keyword evidence="1" id="KW-0732">Signal</keyword>
<name>A0A0V0HHR2_SOLCH</name>